<dbReference type="STRING" id="415015.SAMN05660462_02986"/>
<dbReference type="EMBL" id="FNQE01000051">
    <property type="protein sequence ID" value="SDZ38978.1"/>
    <property type="molecule type" value="Genomic_DNA"/>
</dbReference>
<dbReference type="AlphaFoldDB" id="A0A1H3SMR9"/>
<evidence type="ECO:0000313" key="2">
    <source>
        <dbReference type="EMBL" id="SDZ38978.1"/>
    </source>
</evidence>
<evidence type="ECO:0000313" key="3">
    <source>
        <dbReference type="Proteomes" id="UP000198625"/>
    </source>
</evidence>
<dbReference type="RefSeq" id="WP_091733048.1">
    <property type="nucleotide sequence ID" value="NZ_FNQE01000051.1"/>
</dbReference>
<name>A0A1H3SMR9_9FIRM</name>
<dbReference type="InterPro" id="IPR032250">
    <property type="entry name" value="DUF4825"/>
</dbReference>
<protein>
    <recommendedName>
        <fullName evidence="1">DUF4825 domain-containing protein</fullName>
    </recommendedName>
</protein>
<reference evidence="2 3" key="1">
    <citation type="submission" date="2016-10" db="EMBL/GenBank/DDBJ databases">
        <authorList>
            <person name="de Groot N.N."/>
        </authorList>
    </citation>
    <scope>NUCLEOTIDE SEQUENCE [LARGE SCALE GENOMIC DNA]</scope>
    <source>
        <strain evidence="2 3">DSM 21650</strain>
    </source>
</reference>
<accession>A0A1H3SMR9</accession>
<sequence length="437" mass="50119">MDKKIFYNIIKKSGKPLVLALILVILGTSFLIGCEAKKEKTLADKLYSYKTKYVGDNSKVGGIVSNLEFPKEYGYKSMEILSKEEPYGLKLYFDGNTNEADIDDFKYDSAILFSLVDNLDYITYIIEENGEEMEIGTLTRDNIDSMTTSILGMKTSELGSSKNKFTKLVEFYKEIESEIKEDKDDTSQIIEYNLNVLAKKNSEADSKNYKNQNEYGDIVKLGEVGLEYILSEFENGNVQDDLKGQIMKDIAIEILGPKNNVENYRELSPTEWYKRLDIIDIVKIEDDSQVFEDKYEELVYKAHYPTKYKKEEDSFTAIALDVKGIYEKDNIIKIYAIVSKNLVVLYDDGKVIDDSGYLMPTVTVYEKKGDAYELIDVIQPRDGSEYAPSIREMCKDKPMMAIKLMNIDHEKINEELRNNVITILKKNGHNNVNMEGF</sequence>
<organism evidence="2 3">
    <name type="scientific">Proteiniborus ethanoligenes</name>
    <dbReference type="NCBI Taxonomy" id="415015"/>
    <lineage>
        <taxon>Bacteria</taxon>
        <taxon>Bacillati</taxon>
        <taxon>Bacillota</taxon>
        <taxon>Clostridia</taxon>
        <taxon>Eubacteriales</taxon>
        <taxon>Proteiniborus</taxon>
    </lineage>
</organism>
<dbReference type="PROSITE" id="PS51257">
    <property type="entry name" value="PROKAR_LIPOPROTEIN"/>
    <property type="match status" value="1"/>
</dbReference>
<evidence type="ECO:0000259" key="1">
    <source>
        <dbReference type="Pfam" id="PF16107"/>
    </source>
</evidence>
<gene>
    <name evidence="2" type="ORF">SAMN05660462_02986</name>
</gene>
<dbReference type="OrthoDB" id="9770467at2"/>
<dbReference type="Pfam" id="PF16107">
    <property type="entry name" value="DUF4825"/>
    <property type="match status" value="1"/>
</dbReference>
<keyword evidence="3" id="KW-1185">Reference proteome</keyword>
<feature type="domain" description="DUF4825" evidence="1">
    <location>
        <begin position="46"/>
        <end position="131"/>
    </location>
</feature>
<dbReference type="Proteomes" id="UP000198625">
    <property type="component" value="Unassembled WGS sequence"/>
</dbReference>
<proteinExistence type="predicted"/>